<evidence type="ECO:0000313" key="3">
    <source>
        <dbReference type="Proteomes" id="UP000029409"/>
    </source>
</evidence>
<evidence type="ECO:0000256" key="1">
    <source>
        <dbReference type="SAM" id="MobiDB-lite"/>
    </source>
</evidence>
<proteinExistence type="predicted"/>
<feature type="compositionally biased region" description="Basic residues" evidence="1">
    <location>
        <begin position="14"/>
        <end position="28"/>
    </location>
</feature>
<dbReference type="STRING" id="44251.PDUR_00815"/>
<accession>A0A089HJ61</accession>
<dbReference type="EMBL" id="CP009288">
    <property type="protein sequence ID" value="AIQ10730.1"/>
    <property type="molecule type" value="Genomic_DNA"/>
</dbReference>
<gene>
    <name evidence="2" type="ORF">PDUR_00815</name>
</gene>
<name>A0A089HJ61_PAEDU</name>
<organism evidence="2 3">
    <name type="scientific">Paenibacillus durus</name>
    <name type="common">Paenibacillus azotofixans</name>
    <dbReference type="NCBI Taxonomy" id="44251"/>
    <lineage>
        <taxon>Bacteria</taxon>
        <taxon>Bacillati</taxon>
        <taxon>Bacillota</taxon>
        <taxon>Bacilli</taxon>
        <taxon>Bacillales</taxon>
        <taxon>Paenibacillaceae</taxon>
        <taxon>Paenibacillus</taxon>
    </lineage>
</organism>
<dbReference type="KEGG" id="pdu:PDUR_00815"/>
<sequence length="64" mass="6907">MKFLPLTAGAPQSKRSRRDKRSQHKNKLRSAFAPDPAKLPGVQRAEPLGSPLAKGDLGGSKKEV</sequence>
<evidence type="ECO:0000313" key="2">
    <source>
        <dbReference type="EMBL" id="AIQ10730.1"/>
    </source>
</evidence>
<dbReference type="AlphaFoldDB" id="A0A089HJ61"/>
<keyword evidence="3" id="KW-1185">Reference proteome</keyword>
<reference evidence="2 3" key="1">
    <citation type="submission" date="2014-08" db="EMBL/GenBank/DDBJ databases">
        <title>Comparative genomics of the Paenibacillus odorifer group.</title>
        <authorList>
            <person name="den Bakker H.C."/>
            <person name="Tsai Y.-C."/>
            <person name="Martin N."/>
            <person name="Korlach J."/>
            <person name="Wiedmann M."/>
        </authorList>
    </citation>
    <scope>NUCLEOTIDE SEQUENCE [LARGE SCALE GENOMIC DNA]</scope>
    <source>
        <strain evidence="2 3">DSM 1735</strain>
    </source>
</reference>
<dbReference type="Proteomes" id="UP000029409">
    <property type="component" value="Chromosome"/>
</dbReference>
<protein>
    <submittedName>
        <fullName evidence="2">Uncharacterized protein</fullName>
    </submittedName>
</protein>
<feature type="region of interest" description="Disordered" evidence="1">
    <location>
        <begin position="1"/>
        <end position="64"/>
    </location>
</feature>